<proteinExistence type="predicted"/>
<sequence length="59" mass="6622">MSERLHRYLPLFEGTVNVGVRSVYQATRICTSACWRLILQLSAPAPLVGRTAHPSDLLR</sequence>
<evidence type="ECO:0000313" key="1">
    <source>
        <dbReference type="EMBL" id="BAL99957.1"/>
    </source>
</evidence>
<dbReference type="Proteomes" id="UP000007880">
    <property type="component" value="Chromosome"/>
</dbReference>
<dbReference type="KEGG" id="cap:CLDAP_19180"/>
<name>I0I3X0_CALAS</name>
<gene>
    <name evidence="1" type="ordered locus">CLDAP_19180</name>
</gene>
<dbReference type="EMBL" id="AP012337">
    <property type="protein sequence ID" value="BAL99957.1"/>
    <property type="molecule type" value="Genomic_DNA"/>
</dbReference>
<protein>
    <submittedName>
        <fullName evidence="1">Uncharacterized protein</fullName>
    </submittedName>
</protein>
<evidence type="ECO:0000313" key="2">
    <source>
        <dbReference type="Proteomes" id="UP000007880"/>
    </source>
</evidence>
<dbReference type="AlphaFoldDB" id="I0I3X0"/>
<reference evidence="1 2" key="1">
    <citation type="submission" date="2012-02" db="EMBL/GenBank/DDBJ databases">
        <title>Complete genome sequence of Caldilinea aerophila DSM 14535 (= NBRC 102666).</title>
        <authorList>
            <person name="Oguchi A."/>
            <person name="Hosoyama A."/>
            <person name="Sekine M."/>
            <person name="Fukai R."/>
            <person name="Kato Y."/>
            <person name="Nakamura S."/>
            <person name="Hanada S."/>
            <person name="Yamazaki S."/>
            <person name="Fujita N."/>
        </authorList>
    </citation>
    <scope>NUCLEOTIDE SEQUENCE [LARGE SCALE GENOMIC DNA]</scope>
    <source>
        <strain evidence="2">DSM 14535 / JCM 11387 / NBRC 104270 / STL-6-O1</strain>
    </source>
</reference>
<dbReference type="HOGENOM" id="CLU_2951542_0_0_0"/>
<accession>I0I3X0</accession>
<organism evidence="1 2">
    <name type="scientific">Caldilinea aerophila (strain DSM 14535 / JCM 11387 / NBRC 104270 / STL-6-O1)</name>
    <dbReference type="NCBI Taxonomy" id="926550"/>
    <lineage>
        <taxon>Bacteria</taxon>
        <taxon>Bacillati</taxon>
        <taxon>Chloroflexota</taxon>
        <taxon>Caldilineae</taxon>
        <taxon>Caldilineales</taxon>
        <taxon>Caldilineaceae</taxon>
        <taxon>Caldilinea</taxon>
    </lineage>
</organism>
<keyword evidence="2" id="KW-1185">Reference proteome</keyword>